<name>A0A0S3SIG0_PHAAN</name>
<feature type="non-terminal residue" evidence="2">
    <location>
        <position position="1"/>
    </location>
</feature>
<accession>A0A0S3SIG0</accession>
<dbReference type="AlphaFoldDB" id="A0A0S3SIG0"/>
<keyword evidence="3" id="KW-1185">Reference proteome</keyword>
<gene>
    <name evidence="2" type="primary">Vigan.07G142500</name>
    <name evidence="2" type="ORF">VIGAN_07142500</name>
</gene>
<feature type="region of interest" description="Disordered" evidence="1">
    <location>
        <begin position="23"/>
        <end position="46"/>
    </location>
</feature>
<reference evidence="2 3" key="1">
    <citation type="journal article" date="2015" name="Sci. Rep.">
        <title>The power of single molecule real-time sequencing technology in the de novo assembly of a eukaryotic genome.</title>
        <authorList>
            <person name="Sakai H."/>
            <person name="Naito K."/>
            <person name="Ogiso-Tanaka E."/>
            <person name="Takahashi Y."/>
            <person name="Iseki K."/>
            <person name="Muto C."/>
            <person name="Satou K."/>
            <person name="Teruya K."/>
            <person name="Shiroma A."/>
            <person name="Shimoji M."/>
            <person name="Hirano T."/>
            <person name="Itoh T."/>
            <person name="Kaga A."/>
            <person name="Tomooka N."/>
        </authorList>
    </citation>
    <scope>NUCLEOTIDE SEQUENCE [LARGE SCALE GENOMIC DNA]</scope>
    <source>
        <strain evidence="3">cv. Shumari</strain>
    </source>
</reference>
<sequence length="112" mass="12302">HGCHGLHTFFQCWRGAHGSLAFKRKPRPKERSGPADGNTSSYRREGLIHPALGRIGNVQQGKAGSSGPMSKLETWARVLLAEEGTCVLRKREAAAEKTTSLSFLEKHTVHNL</sequence>
<evidence type="ECO:0000313" key="2">
    <source>
        <dbReference type="EMBL" id="BAT92644.1"/>
    </source>
</evidence>
<evidence type="ECO:0000313" key="3">
    <source>
        <dbReference type="Proteomes" id="UP000291084"/>
    </source>
</evidence>
<dbReference type="EMBL" id="AP015040">
    <property type="protein sequence ID" value="BAT92644.1"/>
    <property type="molecule type" value="Genomic_DNA"/>
</dbReference>
<proteinExistence type="predicted"/>
<organism evidence="2 3">
    <name type="scientific">Vigna angularis var. angularis</name>
    <dbReference type="NCBI Taxonomy" id="157739"/>
    <lineage>
        <taxon>Eukaryota</taxon>
        <taxon>Viridiplantae</taxon>
        <taxon>Streptophyta</taxon>
        <taxon>Embryophyta</taxon>
        <taxon>Tracheophyta</taxon>
        <taxon>Spermatophyta</taxon>
        <taxon>Magnoliopsida</taxon>
        <taxon>eudicotyledons</taxon>
        <taxon>Gunneridae</taxon>
        <taxon>Pentapetalae</taxon>
        <taxon>rosids</taxon>
        <taxon>fabids</taxon>
        <taxon>Fabales</taxon>
        <taxon>Fabaceae</taxon>
        <taxon>Papilionoideae</taxon>
        <taxon>50 kb inversion clade</taxon>
        <taxon>NPAAA clade</taxon>
        <taxon>indigoferoid/millettioid clade</taxon>
        <taxon>Phaseoleae</taxon>
        <taxon>Vigna</taxon>
    </lineage>
</organism>
<protein>
    <submittedName>
        <fullName evidence="2">Uncharacterized protein</fullName>
    </submittedName>
</protein>
<dbReference type="Proteomes" id="UP000291084">
    <property type="component" value="Chromosome 7"/>
</dbReference>
<evidence type="ECO:0000256" key="1">
    <source>
        <dbReference type="SAM" id="MobiDB-lite"/>
    </source>
</evidence>